<protein>
    <recommendedName>
        <fullName evidence="2">Ice-binding protein C-terminal domain-containing protein</fullName>
    </recommendedName>
</protein>
<feature type="domain" description="Ice-binding protein C-terminal" evidence="2">
    <location>
        <begin position="351"/>
        <end position="372"/>
    </location>
</feature>
<evidence type="ECO:0000313" key="3">
    <source>
        <dbReference type="EMBL" id="PZA16680.1"/>
    </source>
</evidence>
<dbReference type="InterPro" id="IPR013424">
    <property type="entry name" value="Ice-binding_C"/>
</dbReference>
<name>A0A323UYD8_9RHOO</name>
<evidence type="ECO:0000313" key="4">
    <source>
        <dbReference type="Proteomes" id="UP000248259"/>
    </source>
</evidence>
<dbReference type="EMBL" id="QKOE01000006">
    <property type="protein sequence ID" value="PZA16680.1"/>
    <property type="molecule type" value="Genomic_DNA"/>
</dbReference>
<reference evidence="3 4" key="1">
    <citation type="submission" date="2018-06" db="EMBL/GenBank/DDBJ databases">
        <title>Azoarcus communis strain SWub3 genome.</title>
        <authorList>
            <person name="Zorraquino Salvo V."/>
            <person name="Toubiana D."/>
            <person name="Blumwald E."/>
        </authorList>
    </citation>
    <scope>NUCLEOTIDE SEQUENCE [LARGE SCALE GENOMIC DNA]</scope>
    <source>
        <strain evidence="3 4">SWub3</strain>
    </source>
</reference>
<dbReference type="Proteomes" id="UP000248259">
    <property type="component" value="Unassembled WGS sequence"/>
</dbReference>
<dbReference type="NCBIfam" id="TIGR02595">
    <property type="entry name" value="PEP_CTERM"/>
    <property type="match status" value="1"/>
</dbReference>
<accession>A0A323UYD8</accession>
<dbReference type="OrthoDB" id="8753420at2"/>
<proteinExistence type="predicted"/>
<sequence length="376" mass="38735">MGAIMNKLIRKSLAAAITCMTASTLLLSAGEASAVYMPPADCVVDANGANCLTAGDFNVYSLALLNLQTTGSAVPGPSDPYYVTSTYGGIKTYSIIGINNGQEGDGNVAGQIDGAYNTPSDNSPNGTTQYTFSTVTSNPGGVADPTVLNNGTNPEFFGDVEDSWDATVSKVVELTNGTPLVFFFAFNETGSGTGLLTTDLLIWGKVTLVSSTPGVDPLTFFLGGDPGAGKTALSDPLPPPTGTNTDFTDPVNYDYGPWVYVHAGICTVTTPSGPEFVGFPDNNGNCAIGSAKLQTNLGQNAAAFMINSPELDAALLSGNYQAMQVTWEMAYINGGGETAWIAPVTTTTTRVPEPGSLALIGAALLGLGAMRRKLSA</sequence>
<keyword evidence="4" id="KW-1185">Reference proteome</keyword>
<comment type="caution">
    <text evidence="3">The sequence shown here is derived from an EMBL/GenBank/DDBJ whole genome shotgun (WGS) entry which is preliminary data.</text>
</comment>
<organism evidence="3 4">
    <name type="scientific">Parazoarcus communis SWub3 = DSM 12120</name>
    <dbReference type="NCBI Taxonomy" id="1121029"/>
    <lineage>
        <taxon>Bacteria</taxon>
        <taxon>Pseudomonadati</taxon>
        <taxon>Pseudomonadota</taxon>
        <taxon>Betaproteobacteria</taxon>
        <taxon>Rhodocyclales</taxon>
        <taxon>Zoogloeaceae</taxon>
        <taxon>Parazoarcus</taxon>
    </lineage>
</organism>
<feature type="signal peptide" evidence="1">
    <location>
        <begin position="1"/>
        <end position="34"/>
    </location>
</feature>
<evidence type="ECO:0000256" key="1">
    <source>
        <dbReference type="SAM" id="SignalP"/>
    </source>
</evidence>
<dbReference type="AlphaFoldDB" id="A0A323UYD8"/>
<keyword evidence="1" id="KW-0732">Signal</keyword>
<gene>
    <name evidence="3" type="ORF">DNK49_11285</name>
</gene>
<dbReference type="Pfam" id="PF07589">
    <property type="entry name" value="PEP-CTERM"/>
    <property type="match status" value="1"/>
</dbReference>
<feature type="chain" id="PRO_5016290854" description="Ice-binding protein C-terminal domain-containing protein" evidence="1">
    <location>
        <begin position="35"/>
        <end position="376"/>
    </location>
</feature>
<evidence type="ECO:0000259" key="2">
    <source>
        <dbReference type="Pfam" id="PF07589"/>
    </source>
</evidence>